<protein>
    <submittedName>
        <fullName evidence="1">Jg19078 protein</fullName>
    </submittedName>
</protein>
<keyword evidence="2" id="KW-1185">Reference proteome</keyword>
<dbReference type="EMBL" id="CAKXAJ010026534">
    <property type="protein sequence ID" value="CAH2269530.1"/>
    <property type="molecule type" value="Genomic_DNA"/>
</dbReference>
<proteinExistence type="predicted"/>
<gene>
    <name evidence="1" type="primary">jg19078</name>
    <name evidence="1" type="ORF">PAEG_LOCUS27741</name>
</gene>
<sequence length="98" mass="10754">MGGLGFDSRQEEFGSLSIISGLTWCEASAVASYYPADEGVQLRNRLETRVMGLITLTGSLELYLNLLGGEIAVKSYELVTCTGCKTNERSSSLLIWRR</sequence>
<dbReference type="AlphaFoldDB" id="A0A8S4SIJ8"/>
<evidence type="ECO:0000313" key="2">
    <source>
        <dbReference type="Proteomes" id="UP000838756"/>
    </source>
</evidence>
<reference evidence="1" key="1">
    <citation type="submission" date="2022-03" db="EMBL/GenBank/DDBJ databases">
        <authorList>
            <person name="Lindestad O."/>
        </authorList>
    </citation>
    <scope>NUCLEOTIDE SEQUENCE</scope>
</reference>
<accession>A0A8S4SIJ8</accession>
<evidence type="ECO:0000313" key="1">
    <source>
        <dbReference type="EMBL" id="CAH2269530.1"/>
    </source>
</evidence>
<dbReference type="Proteomes" id="UP000838756">
    <property type="component" value="Unassembled WGS sequence"/>
</dbReference>
<comment type="caution">
    <text evidence="1">The sequence shown here is derived from an EMBL/GenBank/DDBJ whole genome shotgun (WGS) entry which is preliminary data.</text>
</comment>
<organism evidence="1 2">
    <name type="scientific">Pararge aegeria aegeria</name>
    <dbReference type="NCBI Taxonomy" id="348720"/>
    <lineage>
        <taxon>Eukaryota</taxon>
        <taxon>Metazoa</taxon>
        <taxon>Ecdysozoa</taxon>
        <taxon>Arthropoda</taxon>
        <taxon>Hexapoda</taxon>
        <taxon>Insecta</taxon>
        <taxon>Pterygota</taxon>
        <taxon>Neoptera</taxon>
        <taxon>Endopterygota</taxon>
        <taxon>Lepidoptera</taxon>
        <taxon>Glossata</taxon>
        <taxon>Ditrysia</taxon>
        <taxon>Papilionoidea</taxon>
        <taxon>Nymphalidae</taxon>
        <taxon>Satyrinae</taxon>
        <taxon>Satyrini</taxon>
        <taxon>Parargina</taxon>
        <taxon>Pararge</taxon>
    </lineage>
</organism>
<name>A0A8S4SIJ8_9NEOP</name>